<reference evidence="1" key="1">
    <citation type="submission" date="2018-12" db="EMBL/GenBank/DDBJ databases">
        <authorList>
            <person name="Sun L."/>
            <person name="Chen Z."/>
        </authorList>
    </citation>
    <scope>NUCLEOTIDE SEQUENCE [LARGE SCALE GENOMIC DNA]</scope>
    <source>
        <strain evidence="1">3-2-2</strain>
    </source>
</reference>
<dbReference type="RefSeq" id="WP_126051845.1">
    <property type="nucleotide sequence ID" value="NZ_QYTV02000009.1"/>
</dbReference>
<dbReference type="Gene3D" id="1.10.1220.10">
    <property type="entry name" value="Met repressor-like"/>
    <property type="match status" value="1"/>
</dbReference>
<organism evidence="1 2">
    <name type="scientific">Siminovitchia acidinfaciens</name>
    <dbReference type="NCBI Taxonomy" id="2321395"/>
    <lineage>
        <taxon>Bacteria</taxon>
        <taxon>Bacillati</taxon>
        <taxon>Bacillota</taxon>
        <taxon>Bacilli</taxon>
        <taxon>Bacillales</taxon>
        <taxon>Bacillaceae</taxon>
        <taxon>Siminovitchia</taxon>
    </lineage>
</organism>
<dbReference type="GO" id="GO:0006355">
    <property type="term" value="P:regulation of DNA-templated transcription"/>
    <property type="evidence" value="ECO:0007669"/>
    <property type="project" value="InterPro"/>
</dbReference>
<name>A0A429XVD7_9BACI</name>
<evidence type="ECO:0000313" key="1">
    <source>
        <dbReference type="EMBL" id="RST72220.1"/>
    </source>
</evidence>
<dbReference type="AlphaFoldDB" id="A0A429XVD7"/>
<evidence type="ECO:0000313" key="2">
    <source>
        <dbReference type="Proteomes" id="UP000287156"/>
    </source>
</evidence>
<comment type="caution">
    <text evidence="1">The sequence shown here is derived from an EMBL/GenBank/DDBJ whole genome shotgun (WGS) entry which is preliminary data.</text>
</comment>
<accession>A0A429XVD7</accession>
<gene>
    <name evidence="1" type="ORF">D4T97_016375</name>
</gene>
<protein>
    <submittedName>
        <fullName evidence="1">Uncharacterized protein</fullName>
    </submittedName>
</protein>
<dbReference type="InterPro" id="IPR013321">
    <property type="entry name" value="Arc_rbn_hlx_hlx"/>
</dbReference>
<sequence>MHRSQINIRISKDLKETFYAYCEKENLQPSVLIRSWIEEVVQSDKEENNNFESKCFFLRKII</sequence>
<dbReference type="OrthoDB" id="9914120at2"/>
<dbReference type="EMBL" id="QYTV02000009">
    <property type="protein sequence ID" value="RST72220.1"/>
    <property type="molecule type" value="Genomic_DNA"/>
</dbReference>
<keyword evidence="2" id="KW-1185">Reference proteome</keyword>
<dbReference type="Proteomes" id="UP000287156">
    <property type="component" value="Unassembled WGS sequence"/>
</dbReference>
<proteinExistence type="predicted"/>